<accession>A0ACB7SUZ6</accession>
<gene>
    <name evidence="1" type="ORF">HPB50_012780</name>
</gene>
<dbReference type="EMBL" id="CM023482">
    <property type="protein sequence ID" value="KAH6938791.1"/>
    <property type="molecule type" value="Genomic_DNA"/>
</dbReference>
<sequence>MKYLHQYFDPSCNGAPAFISQCGARISDVRDLLYLVPHSASCLILHVGTNDVASSSGNEAFAKYRDLLESISKDRPEIQRIYATLILPRSGNRRQRNRNVAFVRRCNKEATIFYNMLRNFSRYSRLVHYLDHEIEWSPPTHVHAAEGLHLSFEGVLLLACHIRHLCFRRPVDATSTAWCDSSTHDAPHRVNRAGQPSAHSPPTAQPNSRKNTAPAASRTLRSKSSATQSVASKASPAAMNKSQSTHETSSPPSPAVVTSLSPSQPRYGLRNRATTKRATN</sequence>
<dbReference type="Proteomes" id="UP000821845">
    <property type="component" value="Chromosome 2"/>
</dbReference>
<reference evidence="1" key="1">
    <citation type="submission" date="2020-05" db="EMBL/GenBank/DDBJ databases">
        <title>Large-scale comparative analyses of tick genomes elucidate their genetic diversity and vector capacities.</title>
        <authorList>
            <person name="Jia N."/>
            <person name="Wang J."/>
            <person name="Shi W."/>
            <person name="Du L."/>
            <person name="Sun Y."/>
            <person name="Zhan W."/>
            <person name="Jiang J."/>
            <person name="Wang Q."/>
            <person name="Zhang B."/>
            <person name="Ji P."/>
            <person name="Sakyi L.B."/>
            <person name="Cui X."/>
            <person name="Yuan T."/>
            <person name="Jiang B."/>
            <person name="Yang W."/>
            <person name="Lam T.T.-Y."/>
            <person name="Chang Q."/>
            <person name="Ding S."/>
            <person name="Wang X."/>
            <person name="Zhu J."/>
            <person name="Ruan X."/>
            <person name="Zhao L."/>
            <person name="Wei J."/>
            <person name="Que T."/>
            <person name="Du C."/>
            <person name="Cheng J."/>
            <person name="Dai P."/>
            <person name="Han X."/>
            <person name="Huang E."/>
            <person name="Gao Y."/>
            <person name="Liu J."/>
            <person name="Shao H."/>
            <person name="Ye R."/>
            <person name="Li L."/>
            <person name="Wei W."/>
            <person name="Wang X."/>
            <person name="Wang C."/>
            <person name="Yang T."/>
            <person name="Huo Q."/>
            <person name="Li W."/>
            <person name="Guo W."/>
            <person name="Chen H."/>
            <person name="Zhou L."/>
            <person name="Ni X."/>
            <person name="Tian J."/>
            <person name="Zhou Y."/>
            <person name="Sheng Y."/>
            <person name="Liu T."/>
            <person name="Pan Y."/>
            <person name="Xia L."/>
            <person name="Li J."/>
            <person name="Zhao F."/>
            <person name="Cao W."/>
        </authorList>
    </citation>
    <scope>NUCLEOTIDE SEQUENCE</scope>
    <source>
        <strain evidence="1">Hyas-2018</strain>
    </source>
</reference>
<name>A0ACB7SUZ6_HYAAI</name>
<proteinExistence type="predicted"/>
<evidence type="ECO:0000313" key="1">
    <source>
        <dbReference type="EMBL" id="KAH6938791.1"/>
    </source>
</evidence>
<keyword evidence="2" id="KW-1185">Reference proteome</keyword>
<evidence type="ECO:0000313" key="2">
    <source>
        <dbReference type="Proteomes" id="UP000821845"/>
    </source>
</evidence>
<organism evidence="1 2">
    <name type="scientific">Hyalomma asiaticum</name>
    <name type="common">Tick</name>
    <dbReference type="NCBI Taxonomy" id="266040"/>
    <lineage>
        <taxon>Eukaryota</taxon>
        <taxon>Metazoa</taxon>
        <taxon>Ecdysozoa</taxon>
        <taxon>Arthropoda</taxon>
        <taxon>Chelicerata</taxon>
        <taxon>Arachnida</taxon>
        <taxon>Acari</taxon>
        <taxon>Parasitiformes</taxon>
        <taxon>Ixodida</taxon>
        <taxon>Ixodoidea</taxon>
        <taxon>Ixodidae</taxon>
        <taxon>Hyalomminae</taxon>
        <taxon>Hyalomma</taxon>
    </lineage>
</organism>
<comment type="caution">
    <text evidence="1">The sequence shown here is derived from an EMBL/GenBank/DDBJ whole genome shotgun (WGS) entry which is preliminary data.</text>
</comment>
<protein>
    <submittedName>
        <fullName evidence="1">Uncharacterized protein</fullName>
    </submittedName>
</protein>